<dbReference type="EMBL" id="ML977633">
    <property type="protein sequence ID" value="KAF1995771.1"/>
    <property type="molecule type" value="Genomic_DNA"/>
</dbReference>
<feature type="compositionally biased region" description="Pro residues" evidence="1">
    <location>
        <begin position="108"/>
        <end position="128"/>
    </location>
</feature>
<feature type="compositionally biased region" description="Pro residues" evidence="1">
    <location>
        <begin position="79"/>
        <end position="92"/>
    </location>
</feature>
<gene>
    <name evidence="2" type="ORF">P154DRAFT_332272</name>
</gene>
<evidence type="ECO:0000256" key="1">
    <source>
        <dbReference type="SAM" id="MobiDB-lite"/>
    </source>
</evidence>
<feature type="compositionally biased region" description="Pro residues" evidence="1">
    <location>
        <begin position="163"/>
        <end position="172"/>
    </location>
</feature>
<dbReference type="Proteomes" id="UP000799779">
    <property type="component" value="Unassembled WGS sequence"/>
</dbReference>
<dbReference type="AlphaFoldDB" id="A0A6A5W6Q0"/>
<feature type="region of interest" description="Disordered" evidence="1">
    <location>
        <begin position="147"/>
        <end position="177"/>
    </location>
</feature>
<feature type="compositionally biased region" description="Basic residues" evidence="1">
    <location>
        <begin position="147"/>
        <end position="159"/>
    </location>
</feature>
<feature type="region of interest" description="Disordered" evidence="1">
    <location>
        <begin position="72"/>
        <end position="128"/>
    </location>
</feature>
<feature type="compositionally biased region" description="Low complexity" evidence="1">
    <location>
        <begin position="93"/>
        <end position="107"/>
    </location>
</feature>
<organism evidence="2 3">
    <name type="scientific">Amniculicola lignicola CBS 123094</name>
    <dbReference type="NCBI Taxonomy" id="1392246"/>
    <lineage>
        <taxon>Eukaryota</taxon>
        <taxon>Fungi</taxon>
        <taxon>Dikarya</taxon>
        <taxon>Ascomycota</taxon>
        <taxon>Pezizomycotina</taxon>
        <taxon>Dothideomycetes</taxon>
        <taxon>Pleosporomycetidae</taxon>
        <taxon>Pleosporales</taxon>
        <taxon>Amniculicolaceae</taxon>
        <taxon>Amniculicola</taxon>
    </lineage>
</organism>
<reference evidence="2" key="1">
    <citation type="journal article" date="2020" name="Stud. Mycol.">
        <title>101 Dothideomycetes genomes: a test case for predicting lifestyles and emergence of pathogens.</title>
        <authorList>
            <person name="Haridas S."/>
            <person name="Albert R."/>
            <person name="Binder M."/>
            <person name="Bloem J."/>
            <person name="Labutti K."/>
            <person name="Salamov A."/>
            <person name="Andreopoulos B."/>
            <person name="Baker S."/>
            <person name="Barry K."/>
            <person name="Bills G."/>
            <person name="Bluhm B."/>
            <person name="Cannon C."/>
            <person name="Castanera R."/>
            <person name="Culley D."/>
            <person name="Daum C."/>
            <person name="Ezra D."/>
            <person name="Gonzalez J."/>
            <person name="Henrissat B."/>
            <person name="Kuo A."/>
            <person name="Liang C."/>
            <person name="Lipzen A."/>
            <person name="Lutzoni F."/>
            <person name="Magnuson J."/>
            <person name="Mondo S."/>
            <person name="Nolan M."/>
            <person name="Ohm R."/>
            <person name="Pangilinan J."/>
            <person name="Park H.-J."/>
            <person name="Ramirez L."/>
            <person name="Alfaro M."/>
            <person name="Sun H."/>
            <person name="Tritt A."/>
            <person name="Yoshinaga Y."/>
            <person name="Zwiers L.-H."/>
            <person name="Turgeon B."/>
            <person name="Goodwin S."/>
            <person name="Spatafora J."/>
            <person name="Crous P."/>
            <person name="Grigoriev I."/>
        </authorList>
    </citation>
    <scope>NUCLEOTIDE SEQUENCE</scope>
    <source>
        <strain evidence="2">CBS 123094</strain>
    </source>
</reference>
<proteinExistence type="predicted"/>
<evidence type="ECO:0000313" key="2">
    <source>
        <dbReference type="EMBL" id="KAF1995771.1"/>
    </source>
</evidence>
<name>A0A6A5W6Q0_9PLEO</name>
<protein>
    <submittedName>
        <fullName evidence="2">Uncharacterized protein</fullName>
    </submittedName>
</protein>
<keyword evidence="3" id="KW-1185">Reference proteome</keyword>
<accession>A0A6A5W6Q0</accession>
<evidence type="ECO:0000313" key="3">
    <source>
        <dbReference type="Proteomes" id="UP000799779"/>
    </source>
</evidence>
<sequence>MRICGARDGLRWQCLREPQHTAHTACEVDGYIYRGLRGVVLILDILCAERNHYCIYHHHLASSLVEPDTTLNQPDYTPTYPPLPYHTSPPPKYNYKLPKNYQQLPTPTSNPPNNGPPQPLPPLNLPPPKTLAQLQLLRQLVRPLPHRHNQHHRPRRRAQNPHLIPPLPPPPEAQAETDCWGQDEHYIYRGSSACVWKPGWTWEWGIEQGRGKDHEADTPE</sequence>